<evidence type="ECO:0000313" key="6">
    <source>
        <dbReference type="Proteomes" id="UP001271769"/>
    </source>
</evidence>
<dbReference type="PANTHER" id="PTHR43537:SF44">
    <property type="entry name" value="GNTR FAMILY REGULATORY PROTEIN"/>
    <property type="match status" value="1"/>
</dbReference>
<evidence type="ECO:0000259" key="4">
    <source>
        <dbReference type="PROSITE" id="PS50949"/>
    </source>
</evidence>
<reference evidence="5 6" key="1">
    <citation type="journal article" date="2013" name="Antonie Van Leeuwenhoek">
        <title>Dongia rigui sp. nov., isolated from freshwater of a large wetland in Korea.</title>
        <authorList>
            <person name="Baik K.S."/>
            <person name="Hwang Y.M."/>
            <person name="Choi J.S."/>
            <person name="Kwon J."/>
            <person name="Seong C.N."/>
        </authorList>
    </citation>
    <scope>NUCLEOTIDE SEQUENCE [LARGE SCALE GENOMIC DNA]</scope>
    <source>
        <strain evidence="5 6">04SU4-P</strain>
    </source>
</reference>
<keyword evidence="2" id="KW-0238">DNA-binding</keyword>
<comment type="caution">
    <text evidence="5">The sequence shown here is derived from an EMBL/GenBank/DDBJ whole genome shotgun (WGS) entry which is preliminary data.</text>
</comment>
<dbReference type="PRINTS" id="PR00035">
    <property type="entry name" value="HTHGNTR"/>
</dbReference>
<name>A0ABU5DYG9_9PROT</name>
<gene>
    <name evidence="5" type="ORF">SMD31_10580</name>
</gene>
<dbReference type="Gene3D" id="1.10.10.10">
    <property type="entry name" value="Winged helix-like DNA-binding domain superfamily/Winged helix DNA-binding domain"/>
    <property type="match status" value="1"/>
</dbReference>
<dbReference type="InterPro" id="IPR000524">
    <property type="entry name" value="Tscrpt_reg_HTH_GntR"/>
</dbReference>
<dbReference type="InterPro" id="IPR036388">
    <property type="entry name" value="WH-like_DNA-bd_sf"/>
</dbReference>
<dbReference type="PANTHER" id="PTHR43537">
    <property type="entry name" value="TRANSCRIPTIONAL REGULATOR, GNTR FAMILY"/>
    <property type="match status" value="1"/>
</dbReference>
<dbReference type="Pfam" id="PF00392">
    <property type="entry name" value="GntR"/>
    <property type="match status" value="1"/>
</dbReference>
<accession>A0ABU5DYG9</accession>
<dbReference type="Proteomes" id="UP001271769">
    <property type="component" value="Unassembled WGS sequence"/>
</dbReference>
<proteinExistence type="predicted"/>
<evidence type="ECO:0000256" key="1">
    <source>
        <dbReference type="ARBA" id="ARBA00023015"/>
    </source>
</evidence>
<dbReference type="InterPro" id="IPR036390">
    <property type="entry name" value="WH_DNA-bd_sf"/>
</dbReference>
<dbReference type="CDD" id="cd07377">
    <property type="entry name" value="WHTH_GntR"/>
    <property type="match status" value="1"/>
</dbReference>
<keyword evidence="6" id="KW-1185">Reference proteome</keyword>
<protein>
    <submittedName>
        <fullName evidence="5">FadR/GntR family transcriptional regulator</fullName>
    </submittedName>
</protein>
<evidence type="ECO:0000256" key="2">
    <source>
        <dbReference type="ARBA" id="ARBA00023125"/>
    </source>
</evidence>
<dbReference type="EMBL" id="JAXCLX010000001">
    <property type="protein sequence ID" value="MDY0872372.1"/>
    <property type="molecule type" value="Genomic_DNA"/>
</dbReference>
<dbReference type="InterPro" id="IPR008920">
    <property type="entry name" value="TF_FadR/GntR_C"/>
</dbReference>
<feature type="domain" description="HTH gntR-type" evidence="4">
    <location>
        <begin position="16"/>
        <end position="84"/>
    </location>
</feature>
<keyword evidence="3" id="KW-0804">Transcription</keyword>
<evidence type="ECO:0000256" key="3">
    <source>
        <dbReference type="ARBA" id="ARBA00023163"/>
    </source>
</evidence>
<dbReference type="InterPro" id="IPR011711">
    <property type="entry name" value="GntR_C"/>
</dbReference>
<dbReference type="Pfam" id="PF07729">
    <property type="entry name" value="FCD"/>
    <property type="match status" value="1"/>
</dbReference>
<dbReference type="SUPFAM" id="SSF46785">
    <property type="entry name" value="Winged helix' DNA-binding domain"/>
    <property type="match status" value="1"/>
</dbReference>
<dbReference type="Gene3D" id="1.20.120.530">
    <property type="entry name" value="GntR ligand-binding domain-like"/>
    <property type="match status" value="1"/>
</dbReference>
<evidence type="ECO:0000313" key="5">
    <source>
        <dbReference type="EMBL" id="MDY0872372.1"/>
    </source>
</evidence>
<sequence length="252" mass="27212">MKAKTASAAATPAMRSSLHRSVAQDIGARILNGEFAPGALLPNEAEWCATFGVSRTAVREAIKMLMAKGLILSRPKIGSRVQPRASWNLLDRDVLSWYCAAANPTHFLVHMQQVREILEPETAALAAGNWTDEQMAEIESAFNAMAEAKTLSAWNAADVLFHQAILLAAGNELLVPLGLVIESALGSMFNYTASQRGDIGRTLPGHARILSAIRGRKPNAARLAVRQLLRDTARVVDQVTSSPQKRPRAAKA</sequence>
<dbReference type="SUPFAM" id="SSF48008">
    <property type="entry name" value="GntR ligand-binding domain-like"/>
    <property type="match status" value="1"/>
</dbReference>
<dbReference type="RefSeq" id="WP_320500794.1">
    <property type="nucleotide sequence ID" value="NZ_JAXCLX010000001.1"/>
</dbReference>
<dbReference type="SMART" id="SM00895">
    <property type="entry name" value="FCD"/>
    <property type="match status" value="1"/>
</dbReference>
<keyword evidence="1" id="KW-0805">Transcription regulation</keyword>
<dbReference type="SMART" id="SM00345">
    <property type="entry name" value="HTH_GNTR"/>
    <property type="match status" value="1"/>
</dbReference>
<dbReference type="PROSITE" id="PS50949">
    <property type="entry name" value="HTH_GNTR"/>
    <property type="match status" value="1"/>
</dbReference>
<organism evidence="5 6">
    <name type="scientific">Dongia rigui</name>
    <dbReference type="NCBI Taxonomy" id="940149"/>
    <lineage>
        <taxon>Bacteria</taxon>
        <taxon>Pseudomonadati</taxon>
        <taxon>Pseudomonadota</taxon>
        <taxon>Alphaproteobacteria</taxon>
        <taxon>Rhodospirillales</taxon>
        <taxon>Dongiaceae</taxon>
        <taxon>Dongia</taxon>
    </lineage>
</organism>